<dbReference type="KEGG" id="mart:BTR34_04790"/>
<evidence type="ECO:0000313" key="5">
    <source>
        <dbReference type="EMBL" id="OBR39404.1"/>
    </source>
</evidence>
<gene>
    <name evidence="5" type="ORF">A9200_17515</name>
</gene>
<dbReference type="EMBL" id="LZFP01000011">
    <property type="protein sequence ID" value="OBR39404.1"/>
    <property type="molecule type" value="Genomic_DNA"/>
</dbReference>
<keyword evidence="1 3" id="KW-0732">Signal</keyword>
<dbReference type="InterPro" id="IPR015943">
    <property type="entry name" value="WD40/YVTN_repeat-like_dom_sf"/>
</dbReference>
<protein>
    <recommendedName>
        <fullName evidence="4">Secretion system C-terminal sorting domain-containing protein</fullName>
    </recommendedName>
</protein>
<dbReference type="Pfam" id="PF02412">
    <property type="entry name" value="TSP_3"/>
    <property type="match status" value="3"/>
</dbReference>
<proteinExistence type="predicted"/>
<dbReference type="Pfam" id="PF18962">
    <property type="entry name" value="Por_Secre_tail"/>
    <property type="match status" value="1"/>
</dbReference>
<dbReference type="OrthoDB" id="9757947at2"/>
<evidence type="ECO:0000313" key="6">
    <source>
        <dbReference type="Proteomes" id="UP000092164"/>
    </source>
</evidence>
<dbReference type="GO" id="GO:0005509">
    <property type="term" value="F:calcium ion binding"/>
    <property type="evidence" value="ECO:0007669"/>
    <property type="project" value="InterPro"/>
</dbReference>
<dbReference type="PANTHER" id="PTHR10199:SF100">
    <property type="entry name" value="THROMBOSPONDIN, ISOFORM A"/>
    <property type="match status" value="1"/>
</dbReference>
<feature type="domain" description="Secretion system C-terminal sorting" evidence="4">
    <location>
        <begin position="1350"/>
        <end position="1424"/>
    </location>
</feature>
<dbReference type="SUPFAM" id="SSF110296">
    <property type="entry name" value="Oligoxyloglucan reducing end-specific cellobiohydrolase"/>
    <property type="match status" value="2"/>
</dbReference>
<feature type="signal peptide" evidence="3">
    <location>
        <begin position="1"/>
        <end position="23"/>
    </location>
</feature>
<dbReference type="GO" id="GO:0007155">
    <property type="term" value="P:cell adhesion"/>
    <property type="evidence" value="ECO:0007669"/>
    <property type="project" value="InterPro"/>
</dbReference>
<dbReference type="STRING" id="1836467.BTR34_04790"/>
<evidence type="ECO:0000256" key="1">
    <source>
        <dbReference type="ARBA" id="ARBA00022729"/>
    </source>
</evidence>
<dbReference type="PROSITE" id="PS51234">
    <property type="entry name" value="TSP3"/>
    <property type="match status" value="1"/>
</dbReference>
<name>A0A1B7Z9L0_9FLAO</name>
<evidence type="ECO:0000256" key="2">
    <source>
        <dbReference type="ARBA" id="ARBA00022837"/>
    </source>
</evidence>
<dbReference type="Gene3D" id="2.130.10.10">
    <property type="entry name" value="YVTN repeat-like/Quinoprotein amine dehydrogenase"/>
    <property type="match status" value="5"/>
</dbReference>
<keyword evidence="2" id="KW-0106">Calcium</keyword>
<evidence type="ECO:0000256" key="3">
    <source>
        <dbReference type="SAM" id="SignalP"/>
    </source>
</evidence>
<reference evidence="6" key="1">
    <citation type="submission" date="2016-06" db="EMBL/GenBank/DDBJ databases">
        <authorList>
            <person name="Zhan P."/>
        </authorList>
    </citation>
    <scope>NUCLEOTIDE SEQUENCE [LARGE SCALE GENOMIC DNA]</scope>
    <source>
        <strain evidence="6">T28</strain>
    </source>
</reference>
<dbReference type="InterPro" id="IPR028974">
    <property type="entry name" value="TSP_type-3_rpt"/>
</dbReference>
<dbReference type="InterPro" id="IPR026444">
    <property type="entry name" value="Secre_tail"/>
</dbReference>
<dbReference type="SUPFAM" id="SSF103647">
    <property type="entry name" value="TSP type-3 repeat"/>
    <property type="match status" value="1"/>
</dbReference>
<keyword evidence="6" id="KW-1185">Reference proteome</keyword>
<evidence type="ECO:0000259" key="4">
    <source>
        <dbReference type="Pfam" id="PF18962"/>
    </source>
</evidence>
<feature type="chain" id="PRO_5008602392" description="Secretion system C-terminal sorting domain-containing protein" evidence="3">
    <location>
        <begin position="24"/>
        <end position="1426"/>
    </location>
</feature>
<sequence>MLMKQLFLTVIALLAFVNSYAQFNENAPWMKDLNENNTTSKKSQKRYSLEEISNSFNKYWADKDYTKKGSGFKPYKRWENYWSYYLDKDGYLPTSKQLWKSWKNKQATTGKALNPIANWSSIGPFTHDTYSGALSGQGRVNAIAVDPNNTNIWYVGAPAGGIWKTIDNGSSWVNLFDDFPQIGVSGIAIDPSNSDIIYIATGDDDAADSYSIGVFKSIDAGNSWNETGLNPSTSTPNLLMNEITIDPTNSNIIWVGTNDGLQKSIDGGNTWEVKQEGNIQDFKLKPNSPNTIYTVTSNTFSKSTDGGATFTQITNGLPASSGRLVIGTSIANPSGVYILRALTGASAFAFGGIYKSLDSGNSFIKTASEQDILESDQAWFDLAIEVSPSNFNEVYTGCLNVWKSTNGGDTFIRVNRWNISDQGYTHADIHTIKMFNNKVYVGSDGGIYMSENGGSTFKDYTAGISISQFYRISVAKNDAGKITGGLQDNAGFIRDQGQWNVFTGGDGMDYEIDPNNSSLVYGFVQFGGSLFISSDSGQSVGVVAAPNDANGNTIQGNWITPLAIGPDGSVYAGFDALYKLENNQWEKISASIGSGNIDDLEIDPQDPETIFAAESNILYRSRNGGATFSLIKVMDSEISDIAINNNNSNIIYLTTSDRVGIRQSDQPTERGIFKITIGESETTSENITFDIPIDQAFFSIAHQGRHTDNPIFVGTSLGVYRLDDSLTEWEEYYSNLPSVAISDIEINLDGEKIIASTYGRGVWESPIPIQVPENEIRLVSITPNSNDVICTDLTPTATLQNQGLNEITSIDIEYSFNGNEIQNFEWTGSLLSGESITIDLPIENSLNFGISTIELTASIANDSYNDNNTLNNRFFTNKLESGGTINSFETESESLITYNDGNSGTVWQRGVPTGTKLNTTTSGTSVYGTNLSGDHPNSTKAILLSNCYDMTTIIAPVLKFNMAYELELNFDILYVEYSIDSGEKWETLGTIDSEPNWYNSNRTNANSEEADDCQNCPGAQWTGENTVMTEYAYDFNLNASKGEQDLTGETNVLFRIIFQSDPAVTEEGVIIDDLVVDGLTDDEDDDNDGILDTIDNCPLIANANQLDTDNDGEGDFCDTDDDNDGILDVDDNCPLISNPNQEDDDLDGIGNVCDDDSDNDGVPNTIDQCNDTPSGTIVNTDGCEVFSLPNTNFQILTTGESCSSSNNGSISITTANTTFIYNAFLTGLNSTSNASFSDENTFSDLAAGSYQLCITVEGQGEYEACFDLIIAEPDSLSVGAKVNSLNDEVTLSFSGGEVYTIFLNEKMYTTTLKEITLPLESPTTNISVKTNLECQGVYTEKIILSDNLFIYPNPISGGDLTIYLGSNASSEVTISLFYVNGITILTKEMKPSNNEIKLSVDGLSAGVYILNIKSGDTLSNYKIIRK</sequence>
<accession>A0A1B7Z9L0</accession>
<comment type="caution">
    <text evidence="5">The sequence shown here is derived from an EMBL/GenBank/DDBJ whole genome shotgun (WGS) entry which is preliminary data.</text>
</comment>
<dbReference type="InterPro" id="IPR017897">
    <property type="entry name" value="Thrombospondin_3_rpt"/>
</dbReference>
<dbReference type="InterPro" id="IPR003367">
    <property type="entry name" value="Thrombospondin_3-like_rpt"/>
</dbReference>
<dbReference type="Gene3D" id="4.10.1080.10">
    <property type="entry name" value="TSP type-3 repeat"/>
    <property type="match status" value="1"/>
</dbReference>
<dbReference type="PANTHER" id="PTHR10199">
    <property type="entry name" value="THROMBOSPONDIN"/>
    <property type="match status" value="1"/>
</dbReference>
<dbReference type="NCBIfam" id="TIGR04183">
    <property type="entry name" value="Por_Secre_tail"/>
    <property type="match status" value="1"/>
</dbReference>
<organism evidence="5 6">
    <name type="scientific">Maribacter hydrothermalis</name>
    <dbReference type="NCBI Taxonomy" id="1836467"/>
    <lineage>
        <taxon>Bacteria</taxon>
        <taxon>Pseudomonadati</taxon>
        <taxon>Bacteroidota</taxon>
        <taxon>Flavobacteriia</taxon>
        <taxon>Flavobacteriales</taxon>
        <taxon>Flavobacteriaceae</taxon>
        <taxon>Maribacter</taxon>
    </lineage>
</organism>
<dbReference type="Proteomes" id="UP000092164">
    <property type="component" value="Unassembled WGS sequence"/>
</dbReference>